<gene>
    <name evidence="1" type="ORF">DJ568_01870</name>
</gene>
<comment type="caution">
    <text evidence="1">The sequence shown here is derived from an EMBL/GenBank/DDBJ whole genome shotgun (WGS) entry which is preliminary data.</text>
</comment>
<name>A0A367GT75_9SPHI</name>
<dbReference type="Proteomes" id="UP000253209">
    <property type="component" value="Unassembled WGS sequence"/>
</dbReference>
<reference evidence="1 2" key="1">
    <citation type="submission" date="2018-05" db="EMBL/GenBank/DDBJ databases">
        <title>Mucilaginibacter hurinus sp. nov., isolated from briquette warehouse soil.</title>
        <authorList>
            <person name="Choi L."/>
        </authorList>
    </citation>
    <scope>NUCLEOTIDE SEQUENCE [LARGE SCALE GENOMIC DNA]</scope>
    <source>
        <strain evidence="1 2">ZR32</strain>
    </source>
</reference>
<keyword evidence="2" id="KW-1185">Reference proteome</keyword>
<evidence type="ECO:0000313" key="2">
    <source>
        <dbReference type="Proteomes" id="UP000253209"/>
    </source>
</evidence>
<evidence type="ECO:0000313" key="1">
    <source>
        <dbReference type="EMBL" id="RCH56632.1"/>
    </source>
</evidence>
<proteinExistence type="predicted"/>
<dbReference type="AlphaFoldDB" id="A0A367GT75"/>
<organism evidence="1 2">
    <name type="scientific">Mucilaginibacter hurinus</name>
    <dbReference type="NCBI Taxonomy" id="2201324"/>
    <lineage>
        <taxon>Bacteria</taxon>
        <taxon>Pseudomonadati</taxon>
        <taxon>Bacteroidota</taxon>
        <taxon>Sphingobacteriia</taxon>
        <taxon>Sphingobacteriales</taxon>
        <taxon>Sphingobacteriaceae</taxon>
        <taxon>Mucilaginibacter</taxon>
    </lineage>
</organism>
<accession>A0A367GT75</accession>
<dbReference type="EMBL" id="QGDC01000001">
    <property type="protein sequence ID" value="RCH56632.1"/>
    <property type="molecule type" value="Genomic_DNA"/>
</dbReference>
<sequence>MGTPFYTFKSNIDFYGVKETNRFYLFAENLTADAEQQSIEIRFTYQSDLKMPKVGKFYIYEMYNLEKDMVFEGKTYAEIVDRARTPQQFNTNYDNSTNKSYINFTKVSSTEVSGEFSLQVPAKEKIDGFQPFISVTGKFNNVKLKNTVKYPYNS</sequence>
<protein>
    <submittedName>
        <fullName evidence="1">Uncharacterized protein</fullName>
    </submittedName>
</protein>